<feature type="region of interest" description="Disordered" evidence="1">
    <location>
        <begin position="289"/>
        <end position="308"/>
    </location>
</feature>
<name>A0A7R9YTS4_9CHLO</name>
<evidence type="ECO:0008006" key="4">
    <source>
        <dbReference type="Google" id="ProtNLM"/>
    </source>
</evidence>
<sequence>MPHVPRLMAAGQARQQARMPAAVGGQEPNVAGLGTPLGTSSLFMLAAVASMLQALLFLMLDQVSVRLLAMMTTSMALPACRKALWSAVGCGGVVAVLSACGGSAGDARRSLSALIACWVAGAYCLLLHPVVALTAQHVLPQWDVPLAHDPGGTSAAAGHAGPVQEVALAITLYAFAPLAFLASLGSCLALCMNAHPRLGHFMPALLTAMLSIGVLTDLWKPPEDCYSWLSQLLPASLTDTSHGVDSTGRPVSAPMGPITPVALLIPACAVICAVLPMLAQTSTQLLHAAPPPDVRGRRTTAAGVSRGPGAAVAQPMRATLHFAATVATAAALWRLSVSLFGAPFEMRGSVRDGAHQHVYTVHQVTECRHGGFLGVTSVHGTSDGSLGFDTFGIKVLKYDHSLLGGVYIDPPDVAGSSVFTAFDLQAAAVLFRPSSSAALCIGLGIGTVASALSRRHIVTDVIELHPEVYDAAVQHFDFSSNGHVHLRDALQVVPELLSTDRRYHVIVHDVFAGGGAPAALFSPHFFGQLKGLLHPGEAVLAVNYFGRLGPCLDHLVAVLLAQLGNVRVFVDEAAPADAEVQLDDEARNVVIFASTSDLAIECDGVDGIDGCTKPTYQRRGFNALLQARLLEEDEVLHSMLKTYWEISEYQGGTPVSRQPMDWQRGKAPSLSQFAEHPELCFDVSLRSEEAERHWYTQQKMFLASFWACQWL</sequence>
<dbReference type="EMBL" id="HBEC01016155">
    <property type="protein sequence ID" value="CAD8287485.1"/>
    <property type="molecule type" value="Transcribed_RNA"/>
</dbReference>
<feature type="transmembrane region" description="Helical" evidence="2">
    <location>
        <begin position="113"/>
        <end position="135"/>
    </location>
</feature>
<accession>A0A7R9YTS4</accession>
<gene>
    <name evidence="3" type="ORF">CEUR00632_LOCUS7524</name>
</gene>
<keyword evidence="2" id="KW-0812">Transmembrane</keyword>
<protein>
    <recommendedName>
        <fullName evidence="4">PABS domain-containing protein</fullName>
    </recommendedName>
</protein>
<feature type="transmembrane region" description="Helical" evidence="2">
    <location>
        <begin position="166"/>
        <end position="191"/>
    </location>
</feature>
<feature type="transmembrane region" description="Helical" evidence="2">
    <location>
        <begin position="42"/>
        <end position="63"/>
    </location>
</feature>
<feature type="transmembrane region" description="Helical" evidence="2">
    <location>
        <begin position="83"/>
        <end position="101"/>
    </location>
</feature>
<dbReference type="InterPro" id="IPR029063">
    <property type="entry name" value="SAM-dependent_MTases_sf"/>
</dbReference>
<feature type="transmembrane region" description="Helical" evidence="2">
    <location>
        <begin position="258"/>
        <end position="279"/>
    </location>
</feature>
<reference evidence="3" key="1">
    <citation type="submission" date="2021-01" db="EMBL/GenBank/DDBJ databases">
        <authorList>
            <person name="Corre E."/>
            <person name="Pelletier E."/>
            <person name="Niang G."/>
            <person name="Scheremetjew M."/>
            <person name="Finn R."/>
            <person name="Kale V."/>
            <person name="Holt S."/>
            <person name="Cochrane G."/>
            <person name="Meng A."/>
            <person name="Brown T."/>
            <person name="Cohen L."/>
        </authorList>
    </citation>
    <scope>NUCLEOTIDE SEQUENCE</scope>
    <source>
        <strain evidence="3">CCMP219</strain>
    </source>
</reference>
<proteinExistence type="predicted"/>
<evidence type="ECO:0000256" key="2">
    <source>
        <dbReference type="SAM" id="Phobius"/>
    </source>
</evidence>
<organism evidence="3">
    <name type="scientific">Chlamydomonas euryale</name>
    <dbReference type="NCBI Taxonomy" id="1486919"/>
    <lineage>
        <taxon>Eukaryota</taxon>
        <taxon>Viridiplantae</taxon>
        <taxon>Chlorophyta</taxon>
        <taxon>core chlorophytes</taxon>
        <taxon>Chlorophyceae</taxon>
        <taxon>CS clade</taxon>
        <taxon>Chlamydomonadales</taxon>
        <taxon>Chlamydomonadaceae</taxon>
        <taxon>Chlamydomonas</taxon>
    </lineage>
</organism>
<evidence type="ECO:0000256" key="1">
    <source>
        <dbReference type="SAM" id="MobiDB-lite"/>
    </source>
</evidence>
<dbReference type="SUPFAM" id="SSF53335">
    <property type="entry name" value="S-adenosyl-L-methionine-dependent methyltransferases"/>
    <property type="match status" value="1"/>
</dbReference>
<keyword evidence="2" id="KW-0472">Membrane</keyword>
<dbReference type="Gene3D" id="3.40.50.150">
    <property type="entry name" value="Vaccinia Virus protein VP39"/>
    <property type="match status" value="1"/>
</dbReference>
<evidence type="ECO:0000313" key="3">
    <source>
        <dbReference type="EMBL" id="CAD8287485.1"/>
    </source>
</evidence>
<dbReference type="AlphaFoldDB" id="A0A7R9YTS4"/>
<keyword evidence="2" id="KW-1133">Transmembrane helix</keyword>
<feature type="transmembrane region" description="Helical" evidence="2">
    <location>
        <begin position="198"/>
        <end position="219"/>
    </location>
</feature>